<dbReference type="Pfam" id="PF12763">
    <property type="entry name" value="EH"/>
    <property type="match status" value="1"/>
</dbReference>
<evidence type="ECO:0000313" key="6">
    <source>
        <dbReference type="Proteomes" id="UP001152797"/>
    </source>
</evidence>
<dbReference type="CDD" id="cd00201">
    <property type="entry name" value="WW"/>
    <property type="match status" value="1"/>
</dbReference>
<feature type="region of interest" description="Disordered" evidence="1">
    <location>
        <begin position="154"/>
        <end position="175"/>
    </location>
</feature>
<comment type="caution">
    <text evidence="4">The sequence shown here is derived from an EMBL/GenBank/DDBJ whole genome shotgun (WGS) entry which is preliminary data.</text>
</comment>
<proteinExistence type="predicted"/>
<feature type="compositionally biased region" description="Acidic residues" evidence="1">
    <location>
        <begin position="154"/>
        <end position="166"/>
    </location>
</feature>
<evidence type="ECO:0000259" key="2">
    <source>
        <dbReference type="PROSITE" id="PS50020"/>
    </source>
</evidence>
<reference evidence="4" key="1">
    <citation type="submission" date="2022-10" db="EMBL/GenBank/DDBJ databases">
        <authorList>
            <person name="Chen Y."/>
            <person name="Dougan E. K."/>
            <person name="Chan C."/>
            <person name="Rhodes N."/>
            <person name="Thang M."/>
        </authorList>
    </citation>
    <scope>NUCLEOTIDE SEQUENCE</scope>
</reference>
<dbReference type="EMBL" id="CAMXCT020001904">
    <property type="protein sequence ID" value="CAL1147435.1"/>
    <property type="molecule type" value="Genomic_DNA"/>
</dbReference>
<dbReference type="AlphaFoldDB" id="A0A9P1CMD2"/>
<sequence>MASWPKWEIYEECLAKDRVMSANGDFQDFKKKVLKASTEEIDAQAKHAPIMWSFLIAFAEKKPFYRSLIIQVFNKLISVPSWASAWEADKALHQKVQTLHEDLQSAIGAQHEVLQKSIAPALMQSVTKVKHEEKPEEVRLAMERERLIDAIKEEEDASTAAEEEPEADLRQSRQSALQEGIDAVTAIDEPQKMDSGGSNALNKLRIGCIRCAGEEEVFVQEVEHAPNVFNFLFSLAKQKPETIQGVAEVMNQLMASGSWCSVMETNRLLQDHLKELPLSAQAALGLQSEKVMALIHSDAKRMAAGGEVPADLKSVADRMKSIRAPPRGGYPAAPKAAAEPEVKWKAVKTPEGHTYYYNSRTRESTWERPLALGGPMVYRVGDEVEVWSNGQRSWCRGKVLQVTEDKVTAEFALPDGANARKELPSQHKDLRVLPAKESQWTAEEQEAYQKWFNLIDGGSASEKAAKPISLFLWKSELPREALKQVWAVANSGAKAMLKFEDFACCCRLVGHCQGMDAAFVKQGERPLRVKLRSECVTTPPPAMPKFKV</sequence>
<dbReference type="SMART" id="SM00743">
    <property type="entry name" value="Agenet"/>
    <property type="match status" value="1"/>
</dbReference>
<dbReference type="InterPro" id="IPR000261">
    <property type="entry name" value="EH_dom"/>
</dbReference>
<protein>
    <submittedName>
        <fullName evidence="5">WW domain-containing protein</fullName>
    </submittedName>
</protein>
<dbReference type="Pfam" id="PF00397">
    <property type="entry name" value="WW"/>
    <property type="match status" value="1"/>
</dbReference>
<dbReference type="SUPFAM" id="SSF51045">
    <property type="entry name" value="WW domain"/>
    <property type="match status" value="1"/>
</dbReference>
<dbReference type="InterPro" id="IPR014002">
    <property type="entry name" value="Agenet_dom_plant"/>
</dbReference>
<dbReference type="PROSITE" id="PS01159">
    <property type="entry name" value="WW_DOMAIN_1"/>
    <property type="match status" value="1"/>
</dbReference>
<dbReference type="EMBL" id="CAMXCT030001904">
    <property type="protein sequence ID" value="CAL4781372.1"/>
    <property type="molecule type" value="Genomic_DNA"/>
</dbReference>
<dbReference type="PROSITE" id="PS50020">
    <property type="entry name" value="WW_DOMAIN_2"/>
    <property type="match status" value="1"/>
</dbReference>
<evidence type="ECO:0000259" key="3">
    <source>
        <dbReference type="PROSITE" id="PS50031"/>
    </source>
</evidence>
<dbReference type="OrthoDB" id="524326at2759"/>
<gene>
    <name evidence="4" type="ORF">C1SCF055_LOCUS20740</name>
</gene>
<dbReference type="InterPro" id="IPR036020">
    <property type="entry name" value="WW_dom_sf"/>
</dbReference>
<accession>A0A9P1CMD2</accession>
<feature type="domain" description="EH" evidence="3">
    <location>
        <begin position="444"/>
        <end position="509"/>
    </location>
</feature>
<keyword evidence="6" id="KW-1185">Reference proteome</keyword>
<dbReference type="InterPro" id="IPR011992">
    <property type="entry name" value="EF-hand-dom_pair"/>
</dbReference>
<dbReference type="EMBL" id="CAMXCT010001904">
    <property type="protein sequence ID" value="CAI3994060.1"/>
    <property type="molecule type" value="Genomic_DNA"/>
</dbReference>
<evidence type="ECO:0000256" key="1">
    <source>
        <dbReference type="SAM" id="MobiDB-lite"/>
    </source>
</evidence>
<reference evidence="5 6" key="2">
    <citation type="submission" date="2024-05" db="EMBL/GenBank/DDBJ databases">
        <authorList>
            <person name="Chen Y."/>
            <person name="Shah S."/>
            <person name="Dougan E. K."/>
            <person name="Thang M."/>
            <person name="Chan C."/>
        </authorList>
    </citation>
    <scope>NUCLEOTIDE SEQUENCE [LARGE SCALE GENOMIC DNA]</scope>
</reference>
<evidence type="ECO:0000313" key="4">
    <source>
        <dbReference type="EMBL" id="CAI3994060.1"/>
    </source>
</evidence>
<dbReference type="PROSITE" id="PS50031">
    <property type="entry name" value="EH"/>
    <property type="match status" value="1"/>
</dbReference>
<dbReference type="Proteomes" id="UP001152797">
    <property type="component" value="Unassembled WGS sequence"/>
</dbReference>
<dbReference type="Gene3D" id="2.20.70.10">
    <property type="match status" value="1"/>
</dbReference>
<dbReference type="SMART" id="SM00456">
    <property type="entry name" value="WW"/>
    <property type="match status" value="1"/>
</dbReference>
<dbReference type="SUPFAM" id="SSF47473">
    <property type="entry name" value="EF-hand"/>
    <property type="match status" value="1"/>
</dbReference>
<dbReference type="Gene3D" id="1.10.238.10">
    <property type="entry name" value="EF-hand"/>
    <property type="match status" value="1"/>
</dbReference>
<dbReference type="InterPro" id="IPR001202">
    <property type="entry name" value="WW_dom"/>
</dbReference>
<feature type="domain" description="WW" evidence="2">
    <location>
        <begin position="344"/>
        <end position="371"/>
    </location>
</feature>
<evidence type="ECO:0000313" key="5">
    <source>
        <dbReference type="EMBL" id="CAL4781372.1"/>
    </source>
</evidence>
<organism evidence="4">
    <name type="scientific">Cladocopium goreaui</name>
    <dbReference type="NCBI Taxonomy" id="2562237"/>
    <lineage>
        <taxon>Eukaryota</taxon>
        <taxon>Sar</taxon>
        <taxon>Alveolata</taxon>
        <taxon>Dinophyceae</taxon>
        <taxon>Suessiales</taxon>
        <taxon>Symbiodiniaceae</taxon>
        <taxon>Cladocopium</taxon>
    </lineage>
</organism>
<name>A0A9P1CMD2_9DINO</name>